<dbReference type="PANTHER" id="PTHR31827">
    <property type="entry name" value="EMB|CAB89363.1"/>
    <property type="match status" value="1"/>
</dbReference>
<dbReference type="Pfam" id="PF24906">
    <property type="entry name" value="Zf_WRKY19"/>
    <property type="match status" value="1"/>
</dbReference>
<evidence type="ECO:0000313" key="3">
    <source>
        <dbReference type="Proteomes" id="UP000241890"/>
    </source>
</evidence>
<comment type="caution">
    <text evidence="2">The sequence shown here is derived from an EMBL/GenBank/DDBJ whole genome shotgun (WGS) entry which is preliminary data.</text>
</comment>
<dbReference type="AlphaFoldDB" id="A0A2R5GRP0"/>
<accession>A0A2R5GRP0</accession>
<feature type="domain" description="WRKY19-like zinc finger" evidence="1">
    <location>
        <begin position="15"/>
        <end position="34"/>
    </location>
</feature>
<dbReference type="PANTHER" id="PTHR31827:SF1">
    <property type="entry name" value="EMB|CAB89363.1"/>
    <property type="match status" value="1"/>
</dbReference>
<evidence type="ECO:0000313" key="2">
    <source>
        <dbReference type="EMBL" id="GBG33547.1"/>
    </source>
</evidence>
<keyword evidence="3" id="KW-1185">Reference proteome</keyword>
<protein>
    <submittedName>
        <fullName evidence="2">Zinc finger X-linked protein ZXDB</fullName>
    </submittedName>
</protein>
<dbReference type="EMBL" id="BEYU01000162">
    <property type="protein sequence ID" value="GBG33547.1"/>
    <property type="molecule type" value="Genomic_DNA"/>
</dbReference>
<name>A0A2R5GRP0_9STRA</name>
<dbReference type="InParanoid" id="A0A2R5GRP0"/>
<proteinExistence type="predicted"/>
<organism evidence="2 3">
    <name type="scientific">Hondaea fermentalgiana</name>
    <dbReference type="NCBI Taxonomy" id="2315210"/>
    <lineage>
        <taxon>Eukaryota</taxon>
        <taxon>Sar</taxon>
        <taxon>Stramenopiles</taxon>
        <taxon>Bigyra</taxon>
        <taxon>Labyrinthulomycetes</taxon>
        <taxon>Thraustochytrida</taxon>
        <taxon>Thraustochytriidae</taxon>
        <taxon>Hondaea</taxon>
    </lineage>
</organism>
<dbReference type="InterPro" id="IPR056866">
    <property type="entry name" value="Znf_WRKY19"/>
</dbReference>
<gene>
    <name evidence="2" type="ORF">FCC1311_097702</name>
</gene>
<evidence type="ECO:0000259" key="1">
    <source>
        <dbReference type="Pfam" id="PF24906"/>
    </source>
</evidence>
<dbReference type="Proteomes" id="UP000241890">
    <property type="component" value="Unassembled WGS sequence"/>
</dbReference>
<reference evidence="2 3" key="1">
    <citation type="submission" date="2017-12" db="EMBL/GenBank/DDBJ databases">
        <title>Sequencing, de novo assembly and annotation of complete genome of a new Thraustochytrid species, strain FCC1311.</title>
        <authorList>
            <person name="Sedici K."/>
            <person name="Godart F."/>
            <person name="Aiese Cigliano R."/>
            <person name="Sanseverino W."/>
            <person name="Barakat M."/>
            <person name="Ortet P."/>
            <person name="Marechal E."/>
            <person name="Cagnac O."/>
            <person name="Amato A."/>
        </authorList>
    </citation>
    <scope>NUCLEOTIDE SEQUENCE [LARGE SCALE GENOMIC DNA]</scope>
</reference>
<sequence length="197" mass="22025">MARPTPTHRSPSQYCKVEGCTRYPQRKGLCRTHGCPRRPLCRIEGCDSESQSAKKGLCQRHDPDRITCKVEGCSRMKQRRGFCHRHLGTRHECQADGCIQFVDSSGQCPKHGRFRSPICRTCGIRQAVKDHTCNRCRAGLSEDVLAPSVANERIRSDHLLTALARGPAPRRDELASAAPASLENAPWQLLKRRDGAI</sequence>
<dbReference type="OrthoDB" id="57575at2759"/>